<feature type="compositionally biased region" description="Polar residues" evidence="1">
    <location>
        <begin position="168"/>
        <end position="177"/>
    </location>
</feature>
<feature type="non-terminal residue" evidence="2">
    <location>
        <position position="1"/>
    </location>
</feature>
<dbReference type="Proteomes" id="UP001203423">
    <property type="component" value="Unassembled WGS sequence"/>
</dbReference>
<evidence type="ECO:0000313" key="2">
    <source>
        <dbReference type="EMBL" id="MCL1126077.1"/>
    </source>
</evidence>
<name>A0ABT0LEE8_9GAMM</name>
<comment type="caution">
    <text evidence="2">The sequence shown here is derived from an EMBL/GenBank/DDBJ whole genome shotgun (WGS) entry which is preliminary data.</text>
</comment>
<accession>A0ABT0LEE8</accession>
<sequence>IARFYSNDPVGFADSSHSFNRYAYANNNPYKYVDPDGNNPKLAVDFALNIALNYATTGKANVVGALKDTAVDALNPLATINKARKAYKAVSAVSKGSGRSGKQQRLKEIMNDPKASSADRGWLKNDARHIKYGNKSGLRIPRNGRESPGRKAQDKGYELAHPHDASASKGNSYNGSKLKNHADHKVETRLHRHRY</sequence>
<reference evidence="2 3" key="1">
    <citation type="submission" date="2022-01" db="EMBL/GenBank/DDBJ databases">
        <title>Whole genome-based taxonomy of the Shewanellaceae.</title>
        <authorList>
            <person name="Martin-Rodriguez A.J."/>
        </authorList>
    </citation>
    <scope>NUCLEOTIDE SEQUENCE [LARGE SCALE GENOMIC DNA]</scope>
    <source>
        <strain evidence="2 3">DSM 17177</strain>
    </source>
</reference>
<proteinExistence type="predicted"/>
<keyword evidence="3" id="KW-1185">Reference proteome</keyword>
<organism evidence="2 3">
    <name type="scientific">Shewanella surugensis</name>
    <dbReference type="NCBI Taxonomy" id="212020"/>
    <lineage>
        <taxon>Bacteria</taxon>
        <taxon>Pseudomonadati</taxon>
        <taxon>Pseudomonadota</taxon>
        <taxon>Gammaproteobacteria</taxon>
        <taxon>Alteromonadales</taxon>
        <taxon>Shewanellaceae</taxon>
        <taxon>Shewanella</taxon>
    </lineage>
</organism>
<dbReference type="InterPro" id="IPR022385">
    <property type="entry name" value="Rhs_assc_core"/>
</dbReference>
<feature type="compositionally biased region" description="Basic and acidic residues" evidence="1">
    <location>
        <begin position="143"/>
        <end position="166"/>
    </location>
</feature>
<dbReference type="RefSeq" id="WP_283107050.1">
    <property type="nucleotide sequence ID" value="NZ_JAKIKS010000073.1"/>
</dbReference>
<dbReference type="NCBIfam" id="TIGR03696">
    <property type="entry name" value="Rhs_assc_core"/>
    <property type="match status" value="1"/>
</dbReference>
<evidence type="ECO:0000256" key="1">
    <source>
        <dbReference type="SAM" id="MobiDB-lite"/>
    </source>
</evidence>
<dbReference type="Gene3D" id="2.180.10.10">
    <property type="entry name" value="RHS repeat-associated core"/>
    <property type="match status" value="1"/>
</dbReference>
<dbReference type="EMBL" id="JAKIKS010000073">
    <property type="protein sequence ID" value="MCL1126077.1"/>
    <property type="molecule type" value="Genomic_DNA"/>
</dbReference>
<protein>
    <recommendedName>
        <fullName evidence="4">RHS repeat-associated core domain-containing protein</fullName>
    </recommendedName>
</protein>
<evidence type="ECO:0008006" key="4">
    <source>
        <dbReference type="Google" id="ProtNLM"/>
    </source>
</evidence>
<feature type="compositionally biased region" description="Basic and acidic residues" evidence="1">
    <location>
        <begin position="180"/>
        <end position="189"/>
    </location>
</feature>
<evidence type="ECO:0000313" key="3">
    <source>
        <dbReference type="Proteomes" id="UP001203423"/>
    </source>
</evidence>
<feature type="region of interest" description="Disordered" evidence="1">
    <location>
        <begin position="94"/>
        <end position="195"/>
    </location>
</feature>
<gene>
    <name evidence="2" type="ORF">L2764_16745</name>
</gene>